<sequence length="160" mass="18281">MPHENLIQSNQVIRMLTKLTSLFKIYLKGLFPLSLILLFTARTVGLAVHLDWTSFDTYFLIAVLGFYPVVAPLEKRYTTHLANQTPRQLVTKLHGADIVNADQGSLWRVAHTKATLLPFADNPLADLLNFVSRQLVRILLILLAPLLTSVIWWRRAHRSR</sequence>
<evidence type="ECO:0000313" key="2">
    <source>
        <dbReference type="EMBL" id="KRK96063.1"/>
    </source>
</evidence>
<reference evidence="2 3" key="1">
    <citation type="journal article" date="2015" name="Genome Announc.">
        <title>Expanding the biotechnology potential of lactobacilli through comparative genomics of 213 strains and associated genera.</title>
        <authorList>
            <person name="Sun Z."/>
            <person name="Harris H.M."/>
            <person name="McCann A."/>
            <person name="Guo C."/>
            <person name="Argimon S."/>
            <person name="Zhang W."/>
            <person name="Yang X."/>
            <person name="Jeffery I.B."/>
            <person name="Cooney J.C."/>
            <person name="Kagawa T.F."/>
            <person name="Liu W."/>
            <person name="Song Y."/>
            <person name="Salvetti E."/>
            <person name="Wrobel A."/>
            <person name="Rasinkangas P."/>
            <person name="Parkhill J."/>
            <person name="Rea M.C."/>
            <person name="O'Sullivan O."/>
            <person name="Ritari J."/>
            <person name="Douillard F.P."/>
            <person name="Paul Ross R."/>
            <person name="Yang R."/>
            <person name="Briner A.E."/>
            <person name="Felis G.E."/>
            <person name="de Vos W.M."/>
            <person name="Barrangou R."/>
            <person name="Klaenhammer T.R."/>
            <person name="Caufield P.W."/>
            <person name="Cui Y."/>
            <person name="Zhang H."/>
            <person name="O'Toole P.W."/>
        </authorList>
    </citation>
    <scope>NUCLEOTIDE SEQUENCE [LARGE SCALE GENOMIC DNA]</scope>
    <source>
        <strain evidence="2 3">DSM 19394</strain>
    </source>
</reference>
<accession>A0A0R1LJT3</accession>
<comment type="caution">
    <text evidence="2">The sequence shown here is derived from an EMBL/GenBank/DDBJ whole genome shotgun (WGS) entry which is preliminary data.</text>
</comment>
<feature type="transmembrane region" description="Helical" evidence="1">
    <location>
        <begin position="55"/>
        <end position="73"/>
    </location>
</feature>
<keyword evidence="1" id="KW-0472">Membrane</keyword>
<evidence type="ECO:0000313" key="3">
    <source>
        <dbReference type="Proteomes" id="UP000051955"/>
    </source>
</evidence>
<keyword evidence="3" id="KW-1185">Reference proteome</keyword>
<dbReference type="Proteomes" id="UP000051955">
    <property type="component" value="Unassembled WGS sequence"/>
</dbReference>
<dbReference type="PATRIC" id="fig|1423715.3.peg.2606"/>
<feature type="transmembrane region" description="Helical" evidence="1">
    <location>
        <begin position="25"/>
        <end position="48"/>
    </location>
</feature>
<organism evidence="2 3">
    <name type="scientific">Levilactobacillus acidifarinae DSM 19394 = JCM 15949</name>
    <dbReference type="NCBI Taxonomy" id="1423715"/>
    <lineage>
        <taxon>Bacteria</taxon>
        <taxon>Bacillati</taxon>
        <taxon>Bacillota</taxon>
        <taxon>Bacilli</taxon>
        <taxon>Lactobacillales</taxon>
        <taxon>Lactobacillaceae</taxon>
        <taxon>Levilactobacillus</taxon>
    </lineage>
</organism>
<gene>
    <name evidence="2" type="ORF">FD25_GL002525</name>
</gene>
<keyword evidence="1" id="KW-1133">Transmembrane helix</keyword>
<protein>
    <submittedName>
        <fullName evidence="2">Uncharacterized protein</fullName>
    </submittedName>
</protein>
<keyword evidence="1" id="KW-0812">Transmembrane</keyword>
<dbReference type="EMBL" id="AZDV01000005">
    <property type="protein sequence ID" value="KRK96063.1"/>
    <property type="molecule type" value="Genomic_DNA"/>
</dbReference>
<name>A0A0R1LJT3_9LACO</name>
<dbReference type="STRING" id="1423715.FD25_GL002525"/>
<proteinExistence type="predicted"/>
<evidence type="ECO:0000256" key="1">
    <source>
        <dbReference type="SAM" id="Phobius"/>
    </source>
</evidence>
<dbReference type="AlphaFoldDB" id="A0A0R1LJT3"/>
<feature type="transmembrane region" description="Helical" evidence="1">
    <location>
        <begin position="135"/>
        <end position="153"/>
    </location>
</feature>